<protein>
    <submittedName>
        <fullName evidence="2">Uncharacterized protein</fullName>
    </submittedName>
</protein>
<evidence type="ECO:0000313" key="2">
    <source>
        <dbReference type="EMBL" id="GBN79172.1"/>
    </source>
</evidence>
<feature type="compositionally biased region" description="Polar residues" evidence="1">
    <location>
        <begin position="8"/>
        <end position="17"/>
    </location>
</feature>
<feature type="compositionally biased region" description="Low complexity" evidence="1">
    <location>
        <begin position="18"/>
        <end position="36"/>
    </location>
</feature>
<organism evidence="2 3">
    <name type="scientific">Araneus ventricosus</name>
    <name type="common">Orbweaver spider</name>
    <name type="synonym">Epeira ventricosa</name>
    <dbReference type="NCBI Taxonomy" id="182803"/>
    <lineage>
        <taxon>Eukaryota</taxon>
        <taxon>Metazoa</taxon>
        <taxon>Ecdysozoa</taxon>
        <taxon>Arthropoda</taxon>
        <taxon>Chelicerata</taxon>
        <taxon>Arachnida</taxon>
        <taxon>Araneae</taxon>
        <taxon>Araneomorphae</taxon>
        <taxon>Entelegynae</taxon>
        <taxon>Araneoidea</taxon>
        <taxon>Araneidae</taxon>
        <taxon>Araneus</taxon>
    </lineage>
</organism>
<dbReference type="EMBL" id="BGPR01018440">
    <property type="protein sequence ID" value="GBN79172.1"/>
    <property type="molecule type" value="Genomic_DNA"/>
</dbReference>
<reference evidence="2 3" key="1">
    <citation type="journal article" date="2019" name="Sci. Rep.">
        <title>Orb-weaving spider Araneus ventricosus genome elucidates the spidroin gene catalogue.</title>
        <authorList>
            <person name="Kono N."/>
            <person name="Nakamura H."/>
            <person name="Ohtoshi R."/>
            <person name="Moran D.A.P."/>
            <person name="Shinohara A."/>
            <person name="Yoshida Y."/>
            <person name="Fujiwara M."/>
            <person name="Mori M."/>
            <person name="Tomita M."/>
            <person name="Arakawa K."/>
        </authorList>
    </citation>
    <scope>NUCLEOTIDE SEQUENCE [LARGE SCALE GENOMIC DNA]</scope>
</reference>
<dbReference type="AlphaFoldDB" id="A0A4Y2RTH9"/>
<evidence type="ECO:0000256" key="1">
    <source>
        <dbReference type="SAM" id="MobiDB-lite"/>
    </source>
</evidence>
<dbReference type="Proteomes" id="UP000499080">
    <property type="component" value="Unassembled WGS sequence"/>
</dbReference>
<proteinExistence type="predicted"/>
<feature type="region of interest" description="Disordered" evidence="1">
    <location>
        <begin position="1"/>
        <end position="36"/>
    </location>
</feature>
<name>A0A4Y2RTH9_ARAVE</name>
<comment type="caution">
    <text evidence="2">The sequence shown here is derived from an EMBL/GenBank/DDBJ whole genome shotgun (WGS) entry which is preliminary data.</text>
</comment>
<evidence type="ECO:0000313" key="3">
    <source>
        <dbReference type="Proteomes" id="UP000499080"/>
    </source>
</evidence>
<sequence length="125" mass="14086">MSGEGRSGRSTPSSWDGSQISINSQRSLSSNSNSLSGYGKYTPEQATCLLLMEKDTQWIRQDSGHKSCIQQIDNLHQAGQGNSAECIRLTLLRNDYQEKIELLEDEIYRTGPCPKQRCVIHHRET</sequence>
<keyword evidence="3" id="KW-1185">Reference proteome</keyword>
<gene>
    <name evidence="2" type="ORF">AVEN_15222_1</name>
</gene>
<accession>A0A4Y2RTH9</accession>